<organism evidence="2 3">
    <name type="scientific">Opitutus terrae (strain DSM 11246 / JCM 15787 / PB90-1)</name>
    <dbReference type="NCBI Taxonomy" id="452637"/>
    <lineage>
        <taxon>Bacteria</taxon>
        <taxon>Pseudomonadati</taxon>
        <taxon>Verrucomicrobiota</taxon>
        <taxon>Opitutia</taxon>
        <taxon>Opitutales</taxon>
        <taxon>Opitutaceae</taxon>
        <taxon>Opitutus</taxon>
    </lineage>
</organism>
<dbReference type="SUPFAM" id="SSF51735">
    <property type="entry name" value="NAD(P)-binding Rossmann-fold domains"/>
    <property type="match status" value="1"/>
</dbReference>
<name>B1ZT73_OPITP</name>
<accession>B1ZT73</accession>
<dbReference type="InterPro" id="IPR016040">
    <property type="entry name" value="NAD(P)-bd_dom"/>
</dbReference>
<protein>
    <submittedName>
        <fullName evidence="2">3-beta hydroxysteroid dehydrogenase/isomerase</fullName>
    </submittedName>
</protein>
<dbReference type="eggNOG" id="COG0451">
    <property type="taxonomic scope" value="Bacteria"/>
</dbReference>
<reference evidence="2 3" key="1">
    <citation type="journal article" date="2011" name="J. Bacteriol.">
        <title>Genome sequence of the verrucomicrobium Opitutus terrae PB90-1, an abundant inhabitant of rice paddy soil ecosystems.</title>
        <authorList>
            <person name="van Passel M.W."/>
            <person name="Kant R."/>
            <person name="Palva A."/>
            <person name="Copeland A."/>
            <person name="Lucas S."/>
            <person name="Lapidus A."/>
            <person name="Glavina del Rio T."/>
            <person name="Pitluck S."/>
            <person name="Goltsman E."/>
            <person name="Clum A."/>
            <person name="Sun H."/>
            <person name="Schmutz J."/>
            <person name="Larimer F.W."/>
            <person name="Land M.L."/>
            <person name="Hauser L."/>
            <person name="Kyrpides N."/>
            <person name="Mikhailova N."/>
            <person name="Richardson P.P."/>
            <person name="Janssen P.H."/>
            <person name="de Vos W.M."/>
            <person name="Smidt H."/>
        </authorList>
    </citation>
    <scope>NUCLEOTIDE SEQUENCE [LARGE SCALE GENOMIC DNA]</scope>
    <source>
        <strain evidence="3">DSM 11246 / JCM 15787 / PB90-1</strain>
    </source>
</reference>
<dbReference type="GO" id="GO:0005737">
    <property type="term" value="C:cytoplasm"/>
    <property type="evidence" value="ECO:0007669"/>
    <property type="project" value="TreeGrafter"/>
</dbReference>
<proteinExistence type="predicted"/>
<dbReference type="Pfam" id="PF13460">
    <property type="entry name" value="NAD_binding_10"/>
    <property type="match status" value="1"/>
</dbReference>
<dbReference type="GO" id="GO:0016853">
    <property type="term" value="F:isomerase activity"/>
    <property type="evidence" value="ECO:0007669"/>
    <property type="project" value="UniProtKB-KW"/>
</dbReference>
<dbReference type="EMBL" id="CP001032">
    <property type="protein sequence ID" value="ACB76527.1"/>
    <property type="molecule type" value="Genomic_DNA"/>
</dbReference>
<dbReference type="PANTHER" id="PTHR48079">
    <property type="entry name" value="PROTEIN YEEZ"/>
    <property type="match status" value="1"/>
</dbReference>
<dbReference type="OrthoDB" id="9801056at2"/>
<dbReference type="GO" id="GO:0004029">
    <property type="term" value="F:aldehyde dehydrogenase (NAD+) activity"/>
    <property type="evidence" value="ECO:0007669"/>
    <property type="project" value="TreeGrafter"/>
</dbReference>
<evidence type="ECO:0000313" key="2">
    <source>
        <dbReference type="EMBL" id="ACB76527.1"/>
    </source>
</evidence>
<dbReference type="STRING" id="452637.Oter_3248"/>
<keyword evidence="3" id="KW-1185">Reference proteome</keyword>
<gene>
    <name evidence="2" type="ordered locus">Oter_3248</name>
</gene>
<dbReference type="InterPro" id="IPR051783">
    <property type="entry name" value="NAD(P)-dependent_oxidoreduct"/>
</dbReference>
<dbReference type="RefSeq" id="WP_012376056.1">
    <property type="nucleotide sequence ID" value="NC_010571.1"/>
</dbReference>
<dbReference type="Proteomes" id="UP000007013">
    <property type="component" value="Chromosome"/>
</dbReference>
<sequence length="362" mass="39489">MKLAIVGASSAVGARATERFHLVDGHEVLALVRAPAGLALPSRFNLETRLADPLDTDAMARAFSGCAAVLHTANGDPAQLERMPAALCLAARAAGVHRLIYLSSALVHGPTPPAGADETSPLAPHQPLELGRARVRAEQKFFAECQRQGLVGFALRPGWIYGPRSPWFGEIAADLIAGRAWLYEGGRNHCNATYVDNVVHAITCCLQAPDNAAGPYLIGDGEPLLWERLYRELAAQLDVPWSTVQQISQLPAFKRSWRDRAGQAAAHPFLQRLLPLVPHRLKRGAKAVIDAGAPRSDSWSLPNGPRPHITQEMALAQQCTWSLSHRRATEQLDYHPIVTYPEGLERSVAWWRFAQGEFSLAA</sequence>
<dbReference type="KEGG" id="ote:Oter_3248"/>
<evidence type="ECO:0000313" key="3">
    <source>
        <dbReference type="Proteomes" id="UP000007013"/>
    </source>
</evidence>
<evidence type="ECO:0000259" key="1">
    <source>
        <dbReference type="Pfam" id="PF13460"/>
    </source>
</evidence>
<dbReference type="HOGENOM" id="CLU_007383_6_1_0"/>
<feature type="domain" description="NAD(P)-binding" evidence="1">
    <location>
        <begin position="7"/>
        <end position="160"/>
    </location>
</feature>
<dbReference type="Gene3D" id="3.40.50.720">
    <property type="entry name" value="NAD(P)-binding Rossmann-like Domain"/>
    <property type="match status" value="2"/>
</dbReference>
<dbReference type="AlphaFoldDB" id="B1ZT73"/>
<dbReference type="InterPro" id="IPR036291">
    <property type="entry name" value="NAD(P)-bd_dom_sf"/>
</dbReference>
<dbReference type="PANTHER" id="PTHR48079:SF6">
    <property type="entry name" value="NAD(P)-BINDING DOMAIN-CONTAINING PROTEIN-RELATED"/>
    <property type="match status" value="1"/>
</dbReference>
<keyword evidence="2" id="KW-0413">Isomerase</keyword>